<reference evidence="1 2" key="1">
    <citation type="submission" date="2023-02" db="EMBL/GenBank/DDBJ databases">
        <title>Oceanobacillus kimchii IFOP_LL358 isolated form Alexandrium catenella lab strain.</title>
        <authorList>
            <person name="Gajardo G."/>
            <person name="Ueki S."/>
            <person name="Maruyama F."/>
        </authorList>
    </citation>
    <scope>NUCLEOTIDE SEQUENCE [LARGE SCALE GENOMIC DNA]</scope>
    <source>
        <strain evidence="1 2">IFOP_LL358</strain>
    </source>
</reference>
<protein>
    <submittedName>
        <fullName evidence="1">Uncharacterized protein</fullName>
    </submittedName>
</protein>
<dbReference type="EMBL" id="BSKO01000002">
    <property type="protein sequence ID" value="GLO68471.1"/>
    <property type="molecule type" value="Genomic_DNA"/>
</dbReference>
<keyword evidence="2" id="KW-1185">Reference proteome</keyword>
<evidence type="ECO:0000313" key="1">
    <source>
        <dbReference type="EMBL" id="GLO68471.1"/>
    </source>
</evidence>
<dbReference type="RefSeq" id="WP_317958690.1">
    <property type="nucleotide sequence ID" value="NZ_BSKO01000002.1"/>
</dbReference>
<accession>A0ABQ5TR89</accession>
<dbReference type="Proteomes" id="UP001275436">
    <property type="component" value="Unassembled WGS sequence"/>
</dbReference>
<comment type="caution">
    <text evidence="1">The sequence shown here is derived from an EMBL/GenBank/DDBJ whole genome shotgun (WGS) entry which is preliminary data.</text>
</comment>
<name>A0ABQ5TR89_9BACI</name>
<evidence type="ECO:0000313" key="2">
    <source>
        <dbReference type="Proteomes" id="UP001275436"/>
    </source>
</evidence>
<organism evidence="1 2">
    <name type="scientific">Oceanobacillus kimchii</name>
    <dbReference type="NCBI Taxonomy" id="746691"/>
    <lineage>
        <taxon>Bacteria</taxon>
        <taxon>Bacillati</taxon>
        <taxon>Bacillota</taxon>
        <taxon>Bacilli</taxon>
        <taxon>Bacillales</taxon>
        <taxon>Bacillaceae</taxon>
        <taxon>Oceanobacillus</taxon>
    </lineage>
</organism>
<gene>
    <name evidence="1" type="ORF">MACH08_42550</name>
</gene>
<sequence length="83" mass="9702">MDKKNIDIGYTVQADKPMLVQLENISDKEFFYLQSLSYDVGTICDIKNGYYDKSIFVVSYRNQEKIAYIHEDDLRVVSSHVNE</sequence>
<proteinExistence type="predicted"/>